<name>X1HP84_9ZZZZ</name>
<organism evidence="1">
    <name type="scientific">marine sediment metagenome</name>
    <dbReference type="NCBI Taxonomy" id="412755"/>
    <lineage>
        <taxon>unclassified sequences</taxon>
        <taxon>metagenomes</taxon>
        <taxon>ecological metagenomes</taxon>
    </lineage>
</organism>
<protein>
    <submittedName>
        <fullName evidence="1">Uncharacterized protein</fullName>
    </submittedName>
</protein>
<dbReference type="EMBL" id="BARU01018367">
    <property type="protein sequence ID" value="GAH55639.1"/>
    <property type="molecule type" value="Genomic_DNA"/>
</dbReference>
<accession>X1HP84</accession>
<proteinExistence type="predicted"/>
<comment type="caution">
    <text evidence="1">The sequence shown here is derived from an EMBL/GenBank/DDBJ whole genome shotgun (WGS) entry which is preliminary data.</text>
</comment>
<sequence>MFYCPKLTKILGKYFFIDKMGHRPKICPLLKKKGDQNGKH</sequence>
<evidence type="ECO:0000313" key="1">
    <source>
        <dbReference type="EMBL" id="GAH55639.1"/>
    </source>
</evidence>
<dbReference type="AlphaFoldDB" id="X1HP84"/>
<reference evidence="1" key="1">
    <citation type="journal article" date="2014" name="Front. Microbiol.">
        <title>High frequency of phylogenetically diverse reductive dehalogenase-homologous genes in deep subseafloor sedimentary metagenomes.</title>
        <authorList>
            <person name="Kawai M."/>
            <person name="Futagami T."/>
            <person name="Toyoda A."/>
            <person name="Takaki Y."/>
            <person name="Nishi S."/>
            <person name="Hori S."/>
            <person name="Arai W."/>
            <person name="Tsubouchi T."/>
            <person name="Morono Y."/>
            <person name="Uchiyama I."/>
            <person name="Ito T."/>
            <person name="Fujiyama A."/>
            <person name="Inagaki F."/>
            <person name="Takami H."/>
        </authorList>
    </citation>
    <scope>NUCLEOTIDE SEQUENCE</scope>
    <source>
        <strain evidence="1">Expedition CK06-06</strain>
    </source>
</reference>
<gene>
    <name evidence="1" type="ORF">S03H2_30361</name>
</gene>